<evidence type="ECO:0000313" key="1">
    <source>
        <dbReference type="EMBL" id="NJA90132.1"/>
    </source>
</evidence>
<protein>
    <submittedName>
        <fullName evidence="1">Uncharacterized protein</fullName>
    </submittedName>
</protein>
<sequence length="66" mass="7221">MDAGELSHQITITAAQAREDAIAMELAMVGALAREGMYRFVMIAFSVGGSFRMREAVSRESMHNLS</sequence>
<accession>A0ABX0WK90</accession>
<gene>
    <name evidence="1" type="ORF">HCX48_13005</name>
</gene>
<dbReference type="EMBL" id="JAATWB010000013">
    <property type="protein sequence ID" value="NJA90132.1"/>
    <property type="molecule type" value="Genomic_DNA"/>
</dbReference>
<organism evidence="1 2">
    <name type="scientific">Rhodocyclus gracilis</name>
    <dbReference type="NCBI Taxonomy" id="2929842"/>
    <lineage>
        <taxon>Bacteria</taxon>
        <taxon>Pseudomonadati</taxon>
        <taxon>Pseudomonadota</taxon>
        <taxon>Betaproteobacteria</taxon>
        <taxon>Rhodocyclales</taxon>
        <taxon>Rhodocyclaceae</taxon>
        <taxon>Rhodocyclus</taxon>
    </lineage>
</organism>
<name>A0ABX0WK90_9RHOO</name>
<proteinExistence type="predicted"/>
<dbReference type="Proteomes" id="UP000720344">
    <property type="component" value="Unassembled WGS sequence"/>
</dbReference>
<keyword evidence="2" id="KW-1185">Reference proteome</keyword>
<evidence type="ECO:0000313" key="2">
    <source>
        <dbReference type="Proteomes" id="UP000720344"/>
    </source>
</evidence>
<dbReference type="RefSeq" id="WP_167682693.1">
    <property type="nucleotide sequence ID" value="NZ_JAATWB010000013.1"/>
</dbReference>
<comment type="caution">
    <text evidence="1">The sequence shown here is derived from an EMBL/GenBank/DDBJ whole genome shotgun (WGS) entry which is preliminary data.</text>
</comment>
<reference evidence="2" key="1">
    <citation type="submission" date="2020-03" db="EMBL/GenBank/DDBJ databases">
        <title>Whole-genome sequence of the purple nonsulfur bacterium Rhodocyclus tenuis DSM112.</title>
        <authorList>
            <person name="Kyndt J.A."/>
            <person name="Meyer T.E."/>
        </authorList>
    </citation>
    <scope>NUCLEOTIDE SEQUENCE [LARGE SCALE GENOMIC DNA]</scope>
    <source>
        <strain evidence="2">DSM 112</strain>
    </source>
</reference>